<dbReference type="AlphaFoldDB" id="A0A2R5FZF8"/>
<evidence type="ECO:0000256" key="1">
    <source>
        <dbReference type="PROSITE-ProRule" id="PRU00339"/>
    </source>
</evidence>
<dbReference type="Pfam" id="PF13181">
    <property type="entry name" value="TPR_8"/>
    <property type="match status" value="1"/>
</dbReference>
<feature type="compositionally biased region" description="Polar residues" evidence="2">
    <location>
        <begin position="104"/>
        <end position="117"/>
    </location>
</feature>
<keyword evidence="5" id="KW-1185">Reference proteome</keyword>
<sequence length="359" mass="39093">MGRGAGTRAAWRLVLLLLVASVRATRRFVNVNGAVEAADDVTRANVLQSPRAPVACDDTAVGDTCATLSKSRIDMETLMDAGFIEMYASSVSAPLAKGYGTVGTDRSSQRGGHNGKSNFAFAKRRDEDRSGLDLQNGRANPLSARADGSAKVEDLSLAEEAYLYDDVFLEDGTVLNEDDFPTVERHKSRTGWDEPSWDALETQWDDLPGISRRAEHLPGFTEPESEKRLIGGMKPSLVRDAMQRKLLELGRGNPIMFGTWGHLGNAFRLMGESHAAVQSLRRALYLKPDDKDALTHLAIVLRDAGYTADAAKIFQYVISLGSATALVHYLLGNQLIELGEPEAALANFQIWLGLNVCIS</sequence>
<dbReference type="SMART" id="SM00028">
    <property type="entry name" value="TPR"/>
    <property type="match status" value="2"/>
</dbReference>
<feature type="chain" id="PRO_5015335081" evidence="3">
    <location>
        <begin position="25"/>
        <end position="359"/>
    </location>
</feature>
<evidence type="ECO:0000313" key="4">
    <source>
        <dbReference type="EMBL" id="GBG24110.1"/>
    </source>
</evidence>
<comment type="caution">
    <text evidence="4">The sequence shown here is derived from an EMBL/GenBank/DDBJ whole genome shotgun (WGS) entry which is preliminary data.</text>
</comment>
<dbReference type="GO" id="GO:0016757">
    <property type="term" value="F:glycosyltransferase activity"/>
    <property type="evidence" value="ECO:0007669"/>
    <property type="project" value="UniProtKB-KW"/>
</dbReference>
<dbReference type="InterPro" id="IPR011990">
    <property type="entry name" value="TPR-like_helical_dom_sf"/>
</dbReference>
<keyword evidence="1" id="KW-0802">TPR repeat</keyword>
<evidence type="ECO:0000256" key="3">
    <source>
        <dbReference type="SAM" id="SignalP"/>
    </source>
</evidence>
<dbReference type="Proteomes" id="UP000241890">
    <property type="component" value="Unassembled WGS sequence"/>
</dbReference>
<keyword evidence="4" id="KW-0808">Transferase</keyword>
<dbReference type="PROSITE" id="PS50005">
    <property type="entry name" value="TPR"/>
    <property type="match status" value="1"/>
</dbReference>
<dbReference type="InParanoid" id="A0A2R5FZF8"/>
<evidence type="ECO:0000313" key="5">
    <source>
        <dbReference type="Proteomes" id="UP000241890"/>
    </source>
</evidence>
<accession>A0A2R5FZF8</accession>
<feature type="signal peptide" evidence="3">
    <location>
        <begin position="1"/>
        <end position="24"/>
    </location>
</feature>
<protein>
    <submittedName>
        <fullName evidence="4">UDP-N-acetylglucosamine--peptide N-acetylglucosaminyltransferase 110 kDa subunit</fullName>
    </submittedName>
</protein>
<organism evidence="4 5">
    <name type="scientific">Hondaea fermentalgiana</name>
    <dbReference type="NCBI Taxonomy" id="2315210"/>
    <lineage>
        <taxon>Eukaryota</taxon>
        <taxon>Sar</taxon>
        <taxon>Stramenopiles</taxon>
        <taxon>Bigyra</taxon>
        <taxon>Labyrinthulomycetes</taxon>
        <taxon>Thraustochytrida</taxon>
        <taxon>Thraustochytriidae</taxon>
        <taxon>Hondaea</taxon>
    </lineage>
</organism>
<dbReference type="SUPFAM" id="SSF48452">
    <property type="entry name" value="TPR-like"/>
    <property type="match status" value="1"/>
</dbReference>
<feature type="region of interest" description="Disordered" evidence="2">
    <location>
        <begin position="101"/>
        <end position="148"/>
    </location>
</feature>
<keyword evidence="4" id="KW-0328">Glycosyltransferase</keyword>
<name>A0A2R5FZF8_9STRA</name>
<dbReference type="OrthoDB" id="79426at2759"/>
<proteinExistence type="predicted"/>
<feature type="repeat" description="TPR" evidence="1">
    <location>
        <begin position="257"/>
        <end position="290"/>
    </location>
</feature>
<dbReference type="EMBL" id="BEYU01000003">
    <property type="protein sequence ID" value="GBG24110.1"/>
    <property type="molecule type" value="Genomic_DNA"/>
</dbReference>
<evidence type="ECO:0000256" key="2">
    <source>
        <dbReference type="SAM" id="MobiDB-lite"/>
    </source>
</evidence>
<dbReference type="InterPro" id="IPR019734">
    <property type="entry name" value="TPR_rpt"/>
</dbReference>
<gene>
    <name evidence="4" type="ORF">FCC1311_003282</name>
</gene>
<keyword evidence="3" id="KW-0732">Signal</keyword>
<dbReference type="Gene3D" id="1.25.40.10">
    <property type="entry name" value="Tetratricopeptide repeat domain"/>
    <property type="match status" value="1"/>
</dbReference>
<reference evidence="4 5" key="1">
    <citation type="submission" date="2017-12" db="EMBL/GenBank/DDBJ databases">
        <title>Sequencing, de novo assembly and annotation of complete genome of a new Thraustochytrid species, strain FCC1311.</title>
        <authorList>
            <person name="Sedici K."/>
            <person name="Godart F."/>
            <person name="Aiese Cigliano R."/>
            <person name="Sanseverino W."/>
            <person name="Barakat M."/>
            <person name="Ortet P."/>
            <person name="Marechal E."/>
            <person name="Cagnac O."/>
            <person name="Amato A."/>
        </authorList>
    </citation>
    <scope>NUCLEOTIDE SEQUENCE [LARGE SCALE GENOMIC DNA]</scope>
</reference>